<proteinExistence type="predicted"/>
<sequence>MSCELTSKFYFFAAAKLILVKCGVAERDASFVSDKTSKNWGICVSGVPPLHFSSPCYSFLFQRMYRLVGTAGVFVYPAAVVASKPCA</sequence>
<evidence type="ECO:0000313" key="2">
    <source>
        <dbReference type="Proteomes" id="UP000178227"/>
    </source>
</evidence>
<reference evidence="1 2" key="1">
    <citation type="journal article" date="2016" name="Nat. Commun.">
        <title>Thousands of microbial genomes shed light on interconnected biogeochemical processes in an aquifer system.</title>
        <authorList>
            <person name="Anantharaman K."/>
            <person name="Brown C.T."/>
            <person name="Hug L.A."/>
            <person name="Sharon I."/>
            <person name="Castelle C.J."/>
            <person name="Probst A.J."/>
            <person name="Thomas B.C."/>
            <person name="Singh A."/>
            <person name="Wilkins M.J."/>
            <person name="Karaoz U."/>
            <person name="Brodie E.L."/>
            <person name="Williams K.H."/>
            <person name="Hubbard S.S."/>
            <person name="Banfield J.F."/>
        </authorList>
    </citation>
    <scope>NUCLEOTIDE SEQUENCE [LARGE SCALE GENOMIC DNA]</scope>
</reference>
<dbReference type="Proteomes" id="UP000178227">
    <property type="component" value="Unassembled WGS sequence"/>
</dbReference>
<gene>
    <name evidence="1" type="ORF">A2918_00005</name>
</gene>
<accession>A0A1F8GA87</accession>
<protein>
    <submittedName>
        <fullName evidence="1">Uncharacterized protein</fullName>
    </submittedName>
</protein>
<evidence type="ECO:0000313" key="1">
    <source>
        <dbReference type="EMBL" id="OGN22292.1"/>
    </source>
</evidence>
<dbReference type="AlphaFoldDB" id="A0A1F8GA87"/>
<name>A0A1F8GA87_9BACT</name>
<dbReference type="EMBL" id="MGKI01000012">
    <property type="protein sequence ID" value="OGN22292.1"/>
    <property type="molecule type" value="Genomic_DNA"/>
</dbReference>
<comment type="caution">
    <text evidence="1">The sequence shown here is derived from an EMBL/GenBank/DDBJ whole genome shotgun (WGS) entry which is preliminary data.</text>
</comment>
<organism evidence="1 2">
    <name type="scientific">Candidatus Yanofskybacteria bacterium RIFCSPLOWO2_01_FULL_42_49</name>
    <dbReference type="NCBI Taxonomy" id="1802694"/>
    <lineage>
        <taxon>Bacteria</taxon>
        <taxon>Candidatus Yanofskyibacteriota</taxon>
    </lineage>
</organism>